<sequence length="339" mass="37526">MPPALSCPFPPWTADRLTLDQIGRFLEDPQVTALARLAYGIDFHRPNSTYCDVMDEPTVFTVDGLVDPCIFFLFGRIEQEPRLQHPHRTFILGSGTDPQGSTKALFARQIEATLTDSPQLHETAFSATEVQYSTGRIGEGETVTRPSWSEPIPISVGEWVLIQASFHLREEPEYEGKKSYELLERHMRVLQVQEGDSGAPTDPVTAVHSSDMEVDSRVHSPFPDATVIDMDTDIVKERSSPTTPSATQFASSEEEPASSVDAMTSSSDDILSDSTPRTLIDRRKSRPSSLPTPNTKRTRSVTKSKRPVLNALQGTRRSTRLAVRNGKGPSKKAKGQFEV</sequence>
<dbReference type="AlphaFoldDB" id="A0AAW0AN93"/>
<feature type="compositionally biased region" description="Basic residues" evidence="1">
    <location>
        <begin position="329"/>
        <end position="339"/>
    </location>
</feature>
<dbReference type="EMBL" id="JAWWNJ010000057">
    <property type="protein sequence ID" value="KAK7014186.1"/>
    <property type="molecule type" value="Genomic_DNA"/>
</dbReference>
<proteinExistence type="predicted"/>
<feature type="compositionally biased region" description="Polar residues" evidence="1">
    <location>
        <begin position="240"/>
        <end position="251"/>
    </location>
</feature>
<feature type="compositionally biased region" description="Basic residues" evidence="1">
    <location>
        <begin position="296"/>
        <end position="306"/>
    </location>
</feature>
<accession>A0AAW0AN93</accession>
<feature type="region of interest" description="Disordered" evidence="1">
    <location>
        <begin position="237"/>
        <end position="339"/>
    </location>
</feature>
<dbReference type="Proteomes" id="UP001362999">
    <property type="component" value="Unassembled WGS sequence"/>
</dbReference>
<protein>
    <submittedName>
        <fullName evidence="2">Uncharacterized protein</fullName>
    </submittedName>
</protein>
<feature type="compositionally biased region" description="Low complexity" evidence="1">
    <location>
        <begin position="265"/>
        <end position="274"/>
    </location>
</feature>
<evidence type="ECO:0000256" key="1">
    <source>
        <dbReference type="SAM" id="MobiDB-lite"/>
    </source>
</evidence>
<comment type="caution">
    <text evidence="2">The sequence shown here is derived from an EMBL/GenBank/DDBJ whole genome shotgun (WGS) entry which is preliminary data.</text>
</comment>
<evidence type="ECO:0000313" key="3">
    <source>
        <dbReference type="Proteomes" id="UP001362999"/>
    </source>
</evidence>
<feature type="region of interest" description="Disordered" evidence="1">
    <location>
        <begin position="193"/>
        <end position="225"/>
    </location>
</feature>
<name>A0AAW0AN93_9AGAR</name>
<evidence type="ECO:0000313" key="2">
    <source>
        <dbReference type="EMBL" id="KAK7014186.1"/>
    </source>
</evidence>
<gene>
    <name evidence="2" type="ORF">R3P38DRAFT_3205762</name>
</gene>
<organism evidence="2 3">
    <name type="scientific">Favolaschia claudopus</name>
    <dbReference type="NCBI Taxonomy" id="2862362"/>
    <lineage>
        <taxon>Eukaryota</taxon>
        <taxon>Fungi</taxon>
        <taxon>Dikarya</taxon>
        <taxon>Basidiomycota</taxon>
        <taxon>Agaricomycotina</taxon>
        <taxon>Agaricomycetes</taxon>
        <taxon>Agaricomycetidae</taxon>
        <taxon>Agaricales</taxon>
        <taxon>Marasmiineae</taxon>
        <taxon>Mycenaceae</taxon>
        <taxon>Favolaschia</taxon>
    </lineage>
</organism>
<reference evidence="2 3" key="1">
    <citation type="journal article" date="2024" name="J Genomics">
        <title>Draft genome sequencing and assembly of Favolaschia claudopus CIRM-BRFM 2984 isolated from oak limbs.</title>
        <authorList>
            <person name="Navarro D."/>
            <person name="Drula E."/>
            <person name="Chaduli D."/>
            <person name="Cazenave R."/>
            <person name="Ahrendt S."/>
            <person name="Wang J."/>
            <person name="Lipzen A."/>
            <person name="Daum C."/>
            <person name="Barry K."/>
            <person name="Grigoriev I.V."/>
            <person name="Favel A."/>
            <person name="Rosso M.N."/>
            <person name="Martin F."/>
        </authorList>
    </citation>
    <scope>NUCLEOTIDE SEQUENCE [LARGE SCALE GENOMIC DNA]</scope>
    <source>
        <strain evidence="2 3">CIRM-BRFM 2984</strain>
    </source>
</reference>
<keyword evidence="3" id="KW-1185">Reference proteome</keyword>